<comment type="caution">
    <text evidence="2">The sequence shown here is derived from an EMBL/GenBank/DDBJ whole genome shotgun (WGS) entry which is preliminary data.</text>
</comment>
<reference evidence="2" key="1">
    <citation type="journal article" date="2022" name="Int. J. Mol. Sci.">
        <title>Draft Genome of Tanacetum Coccineum: Genomic Comparison of Closely Related Tanacetum-Family Plants.</title>
        <authorList>
            <person name="Yamashiro T."/>
            <person name="Shiraishi A."/>
            <person name="Nakayama K."/>
            <person name="Satake H."/>
        </authorList>
    </citation>
    <scope>NUCLEOTIDE SEQUENCE</scope>
</reference>
<reference evidence="2" key="2">
    <citation type="submission" date="2022-01" db="EMBL/GenBank/DDBJ databases">
        <authorList>
            <person name="Yamashiro T."/>
            <person name="Shiraishi A."/>
            <person name="Satake H."/>
            <person name="Nakayama K."/>
        </authorList>
    </citation>
    <scope>NUCLEOTIDE SEQUENCE</scope>
</reference>
<keyword evidence="3" id="KW-1185">Reference proteome</keyword>
<feature type="region of interest" description="Disordered" evidence="1">
    <location>
        <begin position="1"/>
        <end position="30"/>
    </location>
</feature>
<gene>
    <name evidence="2" type="ORF">Tco_0749053</name>
</gene>
<dbReference type="EMBL" id="BQNB010010829">
    <property type="protein sequence ID" value="GJS82512.1"/>
    <property type="molecule type" value="Genomic_DNA"/>
</dbReference>
<protein>
    <submittedName>
        <fullName evidence="2">Uncharacterized protein</fullName>
    </submittedName>
</protein>
<accession>A0ABQ4Z0C0</accession>
<evidence type="ECO:0000256" key="1">
    <source>
        <dbReference type="SAM" id="MobiDB-lite"/>
    </source>
</evidence>
<dbReference type="Proteomes" id="UP001151760">
    <property type="component" value="Unassembled WGS sequence"/>
</dbReference>
<evidence type="ECO:0000313" key="2">
    <source>
        <dbReference type="EMBL" id="GJS82512.1"/>
    </source>
</evidence>
<name>A0ABQ4Z0C0_9ASTR</name>
<organism evidence="2 3">
    <name type="scientific">Tanacetum coccineum</name>
    <dbReference type="NCBI Taxonomy" id="301880"/>
    <lineage>
        <taxon>Eukaryota</taxon>
        <taxon>Viridiplantae</taxon>
        <taxon>Streptophyta</taxon>
        <taxon>Embryophyta</taxon>
        <taxon>Tracheophyta</taxon>
        <taxon>Spermatophyta</taxon>
        <taxon>Magnoliopsida</taxon>
        <taxon>eudicotyledons</taxon>
        <taxon>Gunneridae</taxon>
        <taxon>Pentapetalae</taxon>
        <taxon>asterids</taxon>
        <taxon>campanulids</taxon>
        <taxon>Asterales</taxon>
        <taxon>Asteraceae</taxon>
        <taxon>Asteroideae</taxon>
        <taxon>Anthemideae</taxon>
        <taxon>Anthemidinae</taxon>
        <taxon>Tanacetum</taxon>
    </lineage>
</organism>
<proteinExistence type="predicted"/>
<evidence type="ECO:0000313" key="3">
    <source>
        <dbReference type="Proteomes" id="UP001151760"/>
    </source>
</evidence>
<feature type="compositionally biased region" description="Basic and acidic residues" evidence="1">
    <location>
        <begin position="10"/>
        <end position="30"/>
    </location>
</feature>
<sequence length="145" mass="17207">MHIREEESEERASTSSEKKITIPEGSGDRRKYKPDRVIIKEWDRTMRSIRETEDFLRILPHKAISNDVDSVHRHSHRIIQRYPSKFGQDWNDIGFFLTRRVNSPSRNINQEHGLVFKKISRELWGLSGTVIKDYDYKVGQKLRLS</sequence>